<dbReference type="InterPro" id="IPR011491">
    <property type="entry name" value="FlgE_D2"/>
</dbReference>
<comment type="similarity">
    <text evidence="2 5">Belongs to the flagella basal body rod proteins family.</text>
</comment>
<dbReference type="OrthoDB" id="8578401at2"/>
<dbReference type="GO" id="GO:0071978">
    <property type="term" value="P:bacterial-type flagellum-dependent swarming motility"/>
    <property type="evidence" value="ECO:0007669"/>
    <property type="project" value="TreeGrafter"/>
</dbReference>
<dbReference type="Pfam" id="PF22692">
    <property type="entry name" value="LlgE_F_G_D1"/>
    <property type="match status" value="1"/>
</dbReference>
<proteinExistence type="inferred from homology"/>
<dbReference type="NCBIfam" id="NF004238">
    <property type="entry name" value="PRK05682.1-1"/>
    <property type="match status" value="1"/>
</dbReference>
<feature type="domain" description="Flagellar basal body rod protein N-terminal" evidence="6">
    <location>
        <begin position="3"/>
        <end position="33"/>
    </location>
</feature>
<keyword evidence="10" id="KW-0282">Flagellum</keyword>
<comment type="subcellular location">
    <subcellularLocation>
        <location evidence="1 5">Bacterial flagellum basal body</location>
    </subcellularLocation>
</comment>
<evidence type="ECO:0000256" key="1">
    <source>
        <dbReference type="ARBA" id="ARBA00004117"/>
    </source>
</evidence>
<dbReference type="GO" id="GO:0009425">
    <property type="term" value="C:bacterial-type flagellum basal body"/>
    <property type="evidence" value="ECO:0007669"/>
    <property type="project" value="UniProtKB-SubCell"/>
</dbReference>
<evidence type="ECO:0000259" key="9">
    <source>
        <dbReference type="Pfam" id="PF22692"/>
    </source>
</evidence>
<dbReference type="Gene3D" id="2.60.98.20">
    <property type="entry name" value="Flagellar hook protein FlgE"/>
    <property type="match status" value="1"/>
</dbReference>
<evidence type="ECO:0000259" key="7">
    <source>
        <dbReference type="Pfam" id="PF06429"/>
    </source>
</evidence>
<gene>
    <name evidence="10" type="ORF">SAMN05216193_109143</name>
</gene>
<evidence type="ECO:0000313" key="10">
    <source>
        <dbReference type="EMBL" id="SDO26198.1"/>
    </source>
</evidence>
<dbReference type="Pfam" id="PF07559">
    <property type="entry name" value="FlgE_D2"/>
    <property type="match status" value="1"/>
</dbReference>
<reference evidence="11" key="1">
    <citation type="submission" date="2016-10" db="EMBL/GenBank/DDBJ databases">
        <authorList>
            <person name="Varghese N."/>
            <person name="Submissions S."/>
        </authorList>
    </citation>
    <scope>NUCLEOTIDE SEQUENCE [LARGE SCALE GENOMIC DNA]</scope>
    <source>
        <strain evidence="11">JCM 21621</strain>
    </source>
</reference>
<accession>A0A1H0I444</accession>
<dbReference type="SUPFAM" id="SSF117143">
    <property type="entry name" value="Flagellar hook protein flgE"/>
    <property type="match status" value="1"/>
</dbReference>
<evidence type="ECO:0000313" key="11">
    <source>
        <dbReference type="Proteomes" id="UP000242957"/>
    </source>
</evidence>
<dbReference type="GO" id="GO:0005829">
    <property type="term" value="C:cytosol"/>
    <property type="evidence" value="ECO:0007669"/>
    <property type="project" value="TreeGrafter"/>
</dbReference>
<sequence length="448" mass="46346">MSFNTALSGLNAASTDLNVTGNNIANVGTTGFKSSRTEFGDLYAISMFGNGRNSVGSGVVTQNIAQQFTQGNISSTGNSLDLAINGNGFFMVSDNGARMYTRAGVFRTDASGFIVDNSGNRLQGYGVNGSGTIVNGVIGDLRVDTTNQLPNPTSAITSTLSLNSTAKPPSIVPFDATDAGSYNWSTSVDIYDSQGNSHTMTNYFVKDESNGWSMYTLVDGRAPTDPASTSPLRTSLQFNGAGQLTSIAPVNLADPADPTSTIPAFGLDANGALTLGNWVPATITDPDSNPVTWGSNGAVPSADGIRFDMSKTSQTNTAFAVTAVTQDGYGTGQMSGLSIAQDGQIYATYTNGESKPIGQVILASFANSQGLTPVGNTGWKQTLASGEAVIGTPTSGTLGSVSSGALEESNVDLTAQLVNLIVAQRNYQANAKTIQTESTISDTIINLR</sequence>
<dbReference type="InterPro" id="IPR020013">
    <property type="entry name" value="Flagellar_FlgE/F/G"/>
</dbReference>
<dbReference type="Pfam" id="PF00460">
    <property type="entry name" value="Flg_bb_rod"/>
    <property type="match status" value="1"/>
</dbReference>
<comment type="function">
    <text evidence="5">A flexible structure which links the flagellar filament to the drive apparatus in the basal body.</text>
</comment>
<name>A0A1H0I444_9PSED</name>
<dbReference type="RefSeq" id="WP_084311366.1">
    <property type="nucleotide sequence ID" value="NZ_FNIJ01000009.1"/>
</dbReference>
<dbReference type="InterPro" id="IPR037058">
    <property type="entry name" value="Falgellar_hook_FlgE_sf"/>
</dbReference>
<dbReference type="AlphaFoldDB" id="A0A1H0I444"/>
<evidence type="ECO:0000256" key="4">
    <source>
        <dbReference type="ARBA" id="ARBA00023143"/>
    </source>
</evidence>
<evidence type="ECO:0000256" key="3">
    <source>
        <dbReference type="ARBA" id="ARBA00019015"/>
    </source>
</evidence>
<evidence type="ECO:0000259" key="6">
    <source>
        <dbReference type="Pfam" id="PF00460"/>
    </source>
</evidence>
<dbReference type="EMBL" id="FNIJ01000009">
    <property type="protein sequence ID" value="SDO26198.1"/>
    <property type="molecule type" value="Genomic_DNA"/>
</dbReference>
<dbReference type="InterPro" id="IPR053967">
    <property type="entry name" value="LlgE_F_G-like_D1"/>
</dbReference>
<dbReference type="STRING" id="198616.SAMN05216193_109143"/>
<dbReference type="PANTHER" id="PTHR30435">
    <property type="entry name" value="FLAGELLAR PROTEIN"/>
    <property type="match status" value="1"/>
</dbReference>
<feature type="domain" description="Flagellar hook protein FlgE/F/G-like D1" evidence="9">
    <location>
        <begin position="83"/>
        <end position="124"/>
    </location>
</feature>
<dbReference type="NCBIfam" id="TIGR03506">
    <property type="entry name" value="FlgEFG_subfam"/>
    <property type="match status" value="1"/>
</dbReference>
<protein>
    <recommendedName>
        <fullName evidence="3 5">Flagellar hook protein FlgE</fullName>
    </recommendedName>
</protein>
<keyword evidence="11" id="KW-1185">Reference proteome</keyword>
<evidence type="ECO:0000256" key="5">
    <source>
        <dbReference type="RuleBase" id="RU362116"/>
    </source>
</evidence>
<evidence type="ECO:0000259" key="8">
    <source>
        <dbReference type="Pfam" id="PF07559"/>
    </source>
</evidence>
<keyword evidence="10" id="KW-0969">Cilium</keyword>
<dbReference type="InterPro" id="IPR037925">
    <property type="entry name" value="FlgE/F/G-like"/>
</dbReference>
<keyword evidence="10" id="KW-0966">Cell projection</keyword>
<evidence type="ECO:0000256" key="2">
    <source>
        <dbReference type="ARBA" id="ARBA00009677"/>
    </source>
</evidence>
<dbReference type="InterPro" id="IPR001444">
    <property type="entry name" value="Flag_bb_rod_N"/>
</dbReference>
<dbReference type="PANTHER" id="PTHR30435:SF1">
    <property type="entry name" value="FLAGELLAR HOOK PROTEIN FLGE"/>
    <property type="match status" value="1"/>
</dbReference>
<dbReference type="Proteomes" id="UP000242957">
    <property type="component" value="Unassembled WGS sequence"/>
</dbReference>
<feature type="domain" description="Flagellar hook protein FlgE D2" evidence="8">
    <location>
        <begin position="162"/>
        <end position="329"/>
    </location>
</feature>
<dbReference type="Pfam" id="PF06429">
    <property type="entry name" value="Flg_bbr_C"/>
    <property type="match status" value="1"/>
</dbReference>
<organism evidence="10 11">
    <name type="scientific">Pseudomonas jinjuensis</name>
    <dbReference type="NCBI Taxonomy" id="198616"/>
    <lineage>
        <taxon>Bacteria</taxon>
        <taxon>Pseudomonadati</taxon>
        <taxon>Pseudomonadota</taxon>
        <taxon>Gammaproteobacteria</taxon>
        <taxon>Pseudomonadales</taxon>
        <taxon>Pseudomonadaceae</taxon>
        <taxon>Pseudomonas</taxon>
    </lineage>
</organism>
<feature type="domain" description="Flagellar basal-body/hook protein C-terminal" evidence="7">
    <location>
        <begin position="403"/>
        <end position="447"/>
    </location>
</feature>
<keyword evidence="4 5" id="KW-0975">Bacterial flagellum</keyword>
<dbReference type="GO" id="GO:0009424">
    <property type="term" value="C:bacterial-type flagellum hook"/>
    <property type="evidence" value="ECO:0007669"/>
    <property type="project" value="TreeGrafter"/>
</dbReference>
<dbReference type="InterPro" id="IPR010930">
    <property type="entry name" value="Flg_bb/hook_C_dom"/>
</dbReference>